<dbReference type="PANTHER" id="PTHR42760">
    <property type="entry name" value="SHORT-CHAIN DEHYDROGENASES/REDUCTASES FAMILY MEMBER"/>
    <property type="match status" value="1"/>
</dbReference>
<evidence type="ECO:0000313" key="3">
    <source>
        <dbReference type="Proteomes" id="UP000479300"/>
    </source>
</evidence>
<dbReference type="Pfam" id="PF13561">
    <property type="entry name" value="adh_short_C2"/>
    <property type="match status" value="1"/>
</dbReference>
<dbReference type="SUPFAM" id="SSF51735">
    <property type="entry name" value="NAD(P)-binding Rossmann-fold domains"/>
    <property type="match status" value="1"/>
</dbReference>
<dbReference type="GO" id="GO:0016616">
    <property type="term" value="F:oxidoreductase activity, acting on the CH-OH group of donors, NAD or NADP as acceptor"/>
    <property type="evidence" value="ECO:0007669"/>
    <property type="project" value="TreeGrafter"/>
</dbReference>
<proteinExistence type="inferred from homology"/>
<dbReference type="InterPro" id="IPR002347">
    <property type="entry name" value="SDR_fam"/>
</dbReference>
<accession>A0A6L9JGG7</accession>
<reference evidence="2 3" key="1">
    <citation type="submission" date="2019-12" db="EMBL/GenBank/DDBJ databases">
        <title>Engineering Photorhabdus to improve their lethality against agricultural pests.</title>
        <authorList>
            <person name="Machado R.A.R."/>
        </authorList>
    </citation>
    <scope>NUCLEOTIDE SEQUENCE [LARGE SCALE GENOMIC DNA]</scope>
    <source>
        <strain evidence="2 3">EN01</strain>
    </source>
</reference>
<dbReference type="CDD" id="cd05233">
    <property type="entry name" value="SDR_c"/>
    <property type="match status" value="1"/>
</dbReference>
<dbReference type="PANTHER" id="PTHR42760:SF50">
    <property type="entry name" value="SHORT-CHAIN DEHYDROGENASE-RELATED"/>
    <property type="match status" value="1"/>
</dbReference>
<comment type="similarity">
    <text evidence="1">Belongs to the short-chain dehydrogenases/reductases (SDR) family.</text>
</comment>
<dbReference type="AlphaFoldDB" id="A0A6L9JGG7"/>
<dbReference type="InterPro" id="IPR036291">
    <property type="entry name" value="NAD(P)-bd_dom_sf"/>
</dbReference>
<name>A0A6L9JGG7_PHOLM</name>
<dbReference type="KEGG" id="plum:A4R40_04765"/>
<dbReference type="PRINTS" id="PR00081">
    <property type="entry name" value="GDHRDH"/>
</dbReference>
<evidence type="ECO:0000256" key="1">
    <source>
        <dbReference type="ARBA" id="ARBA00006484"/>
    </source>
</evidence>
<dbReference type="GeneID" id="48847243"/>
<protein>
    <submittedName>
        <fullName evidence="2">SDR family oxidoreductase</fullName>
    </submittedName>
</protein>
<sequence length="85" mass="8771">MTGLTKGLARDLGGKGVTVNQISPGPIDTDMNPVNGSNADFWRRLTVPGWYGSTTDIAAVVSFLASKEADFVTGADIAVDGGTNI</sequence>
<organism evidence="2 3">
    <name type="scientific">Photorhabdus laumondii subsp. laumondii</name>
    <name type="common">Photorhabdus luminescens subsp. laumondii</name>
    <dbReference type="NCBI Taxonomy" id="141679"/>
    <lineage>
        <taxon>Bacteria</taxon>
        <taxon>Pseudomonadati</taxon>
        <taxon>Pseudomonadota</taxon>
        <taxon>Gammaproteobacteria</taxon>
        <taxon>Enterobacterales</taxon>
        <taxon>Morganellaceae</taxon>
        <taxon>Photorhabdus</taxon>
    </lineage>
</organism>
<comment type="caution">
    <text evidence="2">The sequence shown here is derived from an EMBL/GenBank/DDBJ whole genome shotgun (WGS) entry which is preliminary data.</text>
</comment>
<dbReference type="Gene3D" id="3.40.50.720">
    <property type="entry name" value="NAD(P)-binding Rossmann-like Domain"/>
    <property type="match status" value="1"/>
</dbReference>
<dbReference type="RefSeq" id="WP_049789742.1">
    <property type="nucleotide sequence ID" value="NZ_CAWPGE010000005.1"/>
</dbReference>
<dbReference type="EMBL" id="WSFA01000005">
    <property type="protein sequence ID" value="NDL37843.1"/>
    <property type="molecule type" value="Genomic_DNA"/>
</dbReference>
<gene>
    <name evidence="2" type="ORF">GPY51_03300</name>
</gene>
<dbReference type="Proteomes" id="UP000479300">
    <property type="component" value="Unassembled WGS sequence"/>
</dbReference>
<evidence type="ECO:0000313" key="2">
    <source>
        <dbReference type="EMBL" id="NDL37843.1"/>
    </source>
</evidence>